<comment type="caution">
    <text evidence="3">The sequence shown here is derived from an EMBL/GenBank/DDBJ whole genome shotgun (WGS) entry which is preliminary data.</text>
</comment>
<dbReference type="Proteomes" id="UP000309186">
    <property type="component" value="Unassembled WGS sequence"/>
</dbReference>
<dbReference type="Pfam" id="PF00144">
    <property type="entry name" value="Beta-lactamase"/>
    <property type="match status" value="1"/>
</dbReference>
<feature type="domain" description="Beta-lactamase-related" evidence="2">
    <location>
        <begin position="42"/>
        <end position="355"/>
    </location>
</feature>
<dbReference type="PANTHER" id="PTHR46825">
    <property type="entry name" value="D-ALANYL-D-ALANINE-CARBOXYPEPTIDASE/ENDOPEPTIDASE AMPH"/>
    <property type="match status" value="1"/>
</dbReference>
<sequence length="506" mass="56591">MRFVLPLIASFLFAGTSFADNDFSAIDKYVNFVKKEVGLPSGTAVAIVKDGKIVYEGYFGYANIKENKKVNDKTAFYLASVTKPMFALSMLLMEENGDIKDSTSMAEMFPTLEFPFIDTNKIQVKHLVSHTHALANRPLEDTLAFTGQHNKLQRQKLASATKNEPANQLGHYQYSNVGYNILSVWAEDKFKQDWQQTLEELVYQPLSMNHTSSYISDAENKGFDIARPYHLYAANPNEVMPFEKSNSTLQAAGGTFSTARDMAKFLIAQLNQGQVDGKQIYPAEVIETSHQKLATNDLKYRDFVRKGYAWGWYIGPYKEEKTYHHFGGIAGSHTHTSFMLAHNIGLVVLNNEETVAGPMTAGIADIAYSILLGKGDVNKITDSRIDAMKKSWLAIQTNIKETNKAHEKRNTSRTMVLTREKAEYAGTFHNPLWGNLEVELLKSNALKFKLGELNAVATAAKRKDELRVQFAIGGGRIAAFKIVEDKVISVDMHGINPLAVETFTRL</sequence>
<protein>
    <recommendedName>
        <fullName evidence="2">Beta-lactamase-related domain-containing protein</fullName>
    </recommendedName>
</protein>
<organism evidence="3 4">
    <name type="scientific">Pseudoalteromonas phenolica</name>
    <dbReference type="NCBI Taxonomy" id="161398"/>
    <lineage>
        <taxon>Bacteria</taxon>
        <taxon>Pseudomonadati</taxon>
        <taxon>Pseudomonadota</taxon>
        <taxon>Gammaproteobacteria</taxon>
        <taxon>Alteromonadales</taxon>
        <taxon>Pseudoalteromonadaceae</taxon>
        <taxon>Pseudoalteromonas</taxon>
    </lineage>
</organism>
<dbReference type="AlphaFoldDB" id="A0A5R9Q318"/>
<feature type="chain" id="PRO_5024460518" description="Beta-lactamase-related domain-containing protein" evidence="1">
    <location>
        <begin position="20"/>
        <end position="506"/>
    </location>
</feature>
<dbReference type="InterPro" id="IPR001466">
    <property type="entry name" value="Beta-lactam-related"/>
</dbReference>
<proteinExistence type="predicted"/>
<gene>
    <name evidence="3" type="ORF">C1E24_12290</name>
</gene>
<dbReference type="Gene3D" id="3.40.710.10">
    <property type="entry name" value="DD-peptidase/beta-lactamase superfamily"/>
    <property type="match status" value="1"/>
</dbReference>
<dbReference type="SUPFAM" id="SSF56601">
    <property type="entry name" value="beta-lactamase/transpeptidase-like"/>
    <property type="match status" value="1"/>
</dbReference>
<accession>A0A5R9Q318</accession>
<dbReference type="OrthoDB" id="9799367at2"/>
<dbReference type="InterPro" id="IPR050491">
    <property type="entry name" value="AmpC-like"/>
</dbReference>
<evidence type="ECO:0000259" key="2">
    <source>
        <dbReference type="Pfam" id="PF00144"/>
    </source>
</evidence>
<feature type="signal peptide" evidence="1">
    <location>
        <begin position="1"/>
        <end position="19"/>
    </location>
</feature>
<dbReference type="InterPro" id="IPR012338">
    <property type="entry name" value="Beta-lactam/transpept-like"/>
</dbReference>
<reference evidence="3 4" key="1">
    <citation type="submission" date="2018-01" db="EMBL/GenBank/DDBJ databases">
        <title>Co-occurrence of chitin degradation, pigmentation and bioactivity in marine Pseudoalteromonas.</title>
        <authorList>
            <person name="Paulsen S."/>
            <person name="Gram L."/>
            <person name="Machado H."/>
        </authorList>
    </citation>
    <scope>NUCLEOTIDE SEQUENCE [LARGE SCALE GENOMIC DNA]</scope>
    <source>
        <strain evidence="3 4">S3663</strain>
    </source>
</reference>
<name>A0A5R9Q318_9GAMM</name>
<dbReference type="EMBL" id="PPSW01000017">
    <property type="protein sequence ID" value="TLX46777.1"/>
    <property type="molecule type" value="Genomic_DNA"/>
</dbReference>
<keyword evidence="1" id="KW-0732">Signal</keyword>
<evidence type="ECO:0000313" key="4">
    <source>
        <dbReference type="Proteomes" id="UP000309186"/>
    </source>
</evidence>
<evidence type="ECO:0000256" key="1">
    <source>
        <dbReference type="SAM" id="SignalP"/>
    </source>
</evidence>
<dbReference type="PANTHER" id="PTHR46825:SF15">
    <property type="entry name" value="BETA-LACTAMASE-RELATED DOMAIN-CONTAINING PROTEIN"/>
    <property type="match status" value="1"/>
</dbReference>
<evidence type="ECO:0000313" key="3">
    <source>
        <dbReference type="EMBL" id="TLX46777.1"/>
    </source>
</evidence>
<dbReference type="RefSeq" id="WP_138481840.1">
    <property type="nucleotide sequence ID" value="NZ_PPSW01000017.1"/>
</dbReference>